<feature type="region of interest" description="Disordered" evidence="11">
    <location>
        <begin position="189"/>
        <end position="213"/>
    </location>
</feature>
<dbReference type="CDD" id="cd06961">
    <property type="entry name" value="NR_DBD_TR"/>
    <property type="match status" value="1"/>
</dbReference>
<keyword evidence="3 10" id="KW-0863">Zinc-finger</keyword>
<keyword evidence="8 10" id="KW-0675">Receptor</keyword>
<dbReference type="FunFam" id="1.10.565.10:FF:000006">
    <property type="entry name" value="Thyroid hormone receptor beta 2"/>
    <property type="match status" value="1"/>
</dbReference>
<keyword evidence="9 10" id="KW-0539">Nucleus</keyword>
<dbReference type="PROSITE" id="PS00031">
    <property type="entry name" value="NUCLEAR_REC_DBD_1"/>
    <property type="match status" value="1"/>
</dbReference>
<evidence type="ECO:0000256" key="6">
    <source>
        <dbReference type="ARBA" id="ARBA00023125"/>
    </source>
</evidence>
<keyword evidence="4 10" id="KW-0862">Zinc</keyword>
<dbReference type="InterPro" id="IPR000536">
    <property type="entry name" value="Nucl_hrmn_rcpt_lig-bd"/>
</dbReference>
<evidence type="ECO:0000259" key="13">
    <source>
        <dbReference type="PROSITE" id="PS51843"/>
    </source>
</evidence>
<dbReference type="InterPro" id="IPR050234">
    <property type="entry name" value="Nuclear_hormone_rcpt_NR1"/>
</dbReference>
<dbReference type="GO" id="GO:0045944">
    <property type="term" value="P:positive regulation of transcription by RNA polymerase II"/>
    <property type="evidence" value="ECO:0007669"/>
    <property type="project" value="TreeGrafter"/>
</dbReference>
<dbReference type="GO" id="GO:0002154">
    <property type="term" value="P:thyroid hormone receptor signaling pathway"/>
    <property type="evidence" value="ECO:0007669"/>
    <property type="project" value="TreeGrafter"/>
</dbReference>
<evidence type="ECO:0000259" key="12">
    <source>
        <dbReference type="PROSITE" id="PS51030"/>
    </source>
</evidence>
<dbReference type="CDD" id="cd06935">
    <property type="entry name" value="NR_LBD_TR"/>
    <property type="match status" value="1"/>
</dbReference>
<dbReference type="GO" id="GO:0008270">
    <property type="term" value="F:zinc ion binding"/>
    <property type="evidence" value="ECO:0007669"/>
    <property type="project" value="UniProtKB-KW"/>
</dbReference>
<evidence type="ECO:0000256" key="10">
    <source>
        <dbReference type="RuleBase" id="RU004334"/>
    </source>
</evidence>
<keyword evidence="7 10" id="KW-0804">Transcription</keyword>
<dbReference type="SMART" id="SM00430">
    <property type="entry name" value="HOLI"/>
    <property type="match status" value="1"/>
</dbReference>
<dbReference type="InterPro" id="IPR001728">
    <property type="entry name" value="ThyrH_rcpt"/>
</dbReference>
<feature type="compositionally biased region" description="Polar residues" evidence="11">
    <location>
        <begin position="1"/>
        <end position="13"/>
    </location>
</feature>
<dbReference type="GO" id="GO:0000122">
    <property type="term" value="P:negative regulation of transcription by RNA polymerase II"/>
    <property type="evidence" value="ECO:0007669"/>
    <property type="project" value="TreeGrafter"/>
</dbReference>
<dbReference type="PRINTS" id="PR00546">
    <property type="entry name" value="THYROIDHORMR"/>
</dbReference>
<dbReference type="SUPFAM" id="SSF57716">
    <property type="entry name" value="Glucocorticoid receptor-like (DNA-binding domain)"/>
    <property type="match status" value="1"/>
</dbReference>
<keyword evidence="6 10" id="KW-0238">DNA-binding</keyword>
<dbReference type="PANTHER" id="PTHR24082:SF42">
    <property type="entry name" value="THYROID HORMONE RECEPTOR ALPHA"/>
    <property type="match status" value="1"/>
</dbReference>
<protein>
    <submittedName>
        <fullName evidence="14">Thyroid hormone receptor alpha</fullName>
    </submittedName>
</protein>
<dbReference type="InterPro" id="IPR013088">
    <property type="entry name" value="Znf_NHR/GATA"/>
</dbReference>
<dbReference type="Gene3D" id="1.10.565.10">
    <property type="entry name" value="Retinoid X Receptor"/>
    <property type="match status" value="1"/>
</dbReference>
<evidence type="ECO:0000256" key="9">
    <source>
        <dbReference type="ARBA" id="ARBA00023242"/>
    </source>
</evidence>
<feature type="compositionally biased region" description="Basic and acidic residues" evidence="11">
    <location>
        <begin position="15"/>
        <end position="25"/>
    </location>
</feature>
<dbReference type="InterPro" id="IPR001628">
    <property type="entry name" value="Znf_hrmn_rcpt"/>
</dbReference>
<accession>I6SB89</accession>
<dbReference type="PANTHER" id="PTHR24082">
    <property type="entry name" value="NUCLEAR HORMONE RECEPTOR"/>
    <property type="match status" value="1"/>
</dbReference>
<dbReference type="InterPro" id="IPR035500">
    <property type="entry name" value="NHR-like_dom_sf"/>
</dbReference>
<dbReference type="PROSITE" id="PS51843">
    <property type="entry name" value="NR_LBD"/>
    <property type="match status" value="1"/>
</dbReference>
<organism evidence="14">
    <name type="scientific">Sebastes schlegelii</name>
    <name type="common">Korean rockfish</name>
    <dbReference type="NCBI Taxonomy" id="214486"/>
    <lineage>
        <taxon>Eukaryota</taxon>
        <taxon>Metazoa</taxon>
        <taxon>Chordata</taxon>
        <taxon>Craniata</taxon>
        <taxon>Vertebrata</taxon>
        <taxon>Euteleostomi</taxon>
        <taxon>Actinopterygii</taxon>
        <taxon>Neopterygii</taxon>
        <taxon>Teleostei</taxon>
        <taxon>Neoteleostei</taxon>
        <taxon>Acanthomorphata</taxon>
        <taxon>Eupercaria</taxon>
        <taxon>Perciformes</taxon>
        <taxon>Scorpaenoidei</taxon>
        <taxon>Sebastidae</taxon>
        <taxon>Sebastinae</taxon>
        <taxon>Sebastes</taxon>
    </lineage>
</organism>
<evidence type="ECO:0000256" key="8">
    <source>
        <dbReference type="ARBA" id="ARBA00023170"/>
    </source>
</evidence>
<dbReference type="Pfam" id="PF00104">
    <property type="entry name" value="Hormone_recep"/>
    <property type="match status" value="1"/>
</dbReference>
<keyword evidence="2 10" id="KW-0479">Metal-binding</keyword>
<evidence type="ECO:0000256" key="3">
    <source>
        <dbReference type="ARBA" id="ARBA00022771"/>
    </source>
</evidence>
<dbReference type="Gene3D" id="3.30.50.10">
    <property type="entry name" value="Erythroid Transcription Factor GATA-1, subunit A"/>
    <property type="match status" value="1"/>
</dbReference>
<dbReference type="SUPFAM" id="SSF48508">
    <property type="entry name" value="Nuclear receptor ligand-binding domain"/>
    <property type="match status" value="1"/>
</dbReference>
<proteinExistence type="evidence at transcript level"/>
<dbReference type="GO" id="GO:0030154">
    <property type="term" value="P:cell differentiation"/>
    <property type="evidence" value="ECO:0007669"/>
    <property type="project" value="TreeGrafter"/>
</dbReference>
<evidence type="ECO:0000256" key="1">
    <source>
        <dbReference type="ARBA" id="ARBA00008092"/>
    </source>
</evidence>
<dbReference type="Pfam" id="PF00105">
    <property type="entry name" value="zf-C4"/>
    <property type="match status" value="1"/>
</dbReference>
<dbReference type="PRINTS" id="PR00398">
    <property type="entry name" value="STRDHORMONER"/>
</dbReference>
<feature type="domain" description="NR LBD" evidence="13">
    <location>
        <begin position="173"/>
        <end position="417"/>
    </location>
</feature>
<keyword evidence="5 10" id="KW-0805">Transcription regulation</keyword>
<reference evidence="14" key="1">
    <citation type="submission" date="2012-01" db="EMBL/GenBank/DDBJ databases">
        <title>Molecular cloning and expression of thyroid hormone receptor alpha.</title>
        <authorList>
            <person name="Muhammad S."/>
            <person name="Zhang Q."/>
            <person name="Wang Y."/>
            <person name="Muhammad F."/>
        </authorList>
    </citation>
    <scope>NUCLEOTIDE SEQUENCE</scope>
</reference>
<evidence type="ECO:0000256" key="2">
    <source>
        <dbReference type="ARBA" id="ARBA00022723"/>
    </source>
</evidence>
<dbReference type="GO" id="GO:0004879">
    <property type="term" value="F:nuclear receptor activity"/>
    <property type="evidence" value="ECO:0007669"/>
    <property type="project" value="InterPro"/>
</dbReference>
<comment type="similarity">
    <text evidence="1">Belongs to the nuclear hormone receptor family. NR1 subfamily.</text>
</comment>
<sequence>MEPMSNKQDSNSSEGDEKGWPDVPKRKSKNSQCSVKSVSALSVSVPGYIPSYLEKDEPCVVCGDKATGYHYRCITCEGCKGFFRRTIQKNLHPAYSCKYESCCIIDKITRNQCQLCRFKKCIAVVHRCGHGHGLGVGRFEARVKRRLIEENRQKRKREELVKTLQTRPEPNTAEWDLIRLVTEAHRNTNAQGSSWKQKRKFPPDGIGQGPIVPTSDGDKVDLEAFSEFTKIMTPAITRVVDFAKKLPMFAELPCEDQIILLKGCCMEIMSLRAAVRYDPESETLTLNGEMAVKREQLKNGGLGVVSDAIFDLGKSLAQFNLDDSEVALMQAVLLMSSDRSGLTSMEKIEQCQEAYLLAFEHYINSRKHNIPHFWPKLLMKVTDLRMIGACHASRFLHMKVECPNELFPPLFLEVFEDQEV</sequence>
<comment type="subcellular location">
    <subcellularLocation>
        <location evidence="10">Nucleus</location>
    </subcellularLocation>
</comment>
<evidence type="ECO:0000313" key="14">
    <source>
        <dbReference type="EMBL" id="AFM73830.1"/>
    </source>
</evidence>
<evidence type="ECO:0000256" key="7">
    <source>
        <dbReference type="ARBA" id="ARBA00023163"/>
    </source>
</evidence>
<evidence type="ECO:0000256" key="11">
    <source>
        <dbReference type="SAM" id="MobiDB-lite"/>
    </source>
</evidence>
<evidence type="ECO:0000256" key="4">
    <source>
        <dbReference type="ARBA" id="ARBA00022833"/>
    </source>
</evidence>
<evidence type="ECO:0000256" key="5">
    <source>
        <dbReference type="ARBA" id="ARBA00023015"/>
    </source>
</evidence>
<dbReference type="EMBL" id="JQ409563">
    <property type="protein sequence ID" value="AFM73830.1"/>
    <property type="molecule type" value="mRNA"/>
</dbReference>
<name>I6SB89_SEBSC</name>
<dbReference type="PRINTS" id="PR00047">
    <property type="entry name" value="STROIDFINGER"/>
</dbReference>
<feature type="region of interest" description="Disordered" evidence="11">
    <location>
        <begin position="1"/>
        <end position="31"/>
    </location>
</feature>
<feature type="domain" description="Nuclear receptor" evidence="12">
    <location>
        <begin position="56"/>
        <end position="145"/>
    </location>
</feature>
<dbReference type="GO" id="GO:0000978">
    <property type="term" value="F:RNA polymerase II cis-regulatory region sequence-specific DNA binding"/>
    <property type="evidence" value="ECO:0007669"/>
    <property type="project" value="TreeGrafter"/>
</dbReference>
<dbReference type="InterPro" id="IPR001723">
    <property type="entry name" value="Nuclear_hrmn_rcpt"/>
</dbReference>
<dbReference type="PROSITE" id="PS51030">
    <property type="entry name" value="NUCLEAR_REC_DBD_2"/>
    <property type="match status" value="1"/>
</dbReference>
<dbReference type="SMART" id="SM00399">
    <property type="entry name" value="ZnF_C4"/>
    <property type="match status" value="1"/>
</dbReference>
<dbReference type="GO" id="GO:0048384">
    <property type="term" value="P:retinoic acid receptor signaling pathway"/>
    <property type="evidence" value="ECO:0007669"/>
    <property type="project" value="TreeGrafter"/>
</dbReference>
<dbReference type="AlphaFoldDB" id="I6SB89"/>
<dbReference type="GO" id="GO:0090575">
    <property type="term" value="C:RNA polymerase II transcription regulator complex"/>
    <property type="evidence" value="ECO:0007669"/>
    <property type="project" value="TreeGrafter"/>
</dbReference>